<feature type="region of interest" description="Disordered" evidence="1">
    <location>
        <begin position="186"/>
        <end position="219"/>
    </location>
</feature>
<protein>
    <submittedName>
        <fullName evidence="2">Uncharacterized protein</fullName>
    </submittedName>
</protein>
<evidence type="ECO:0000313" key="3">
    <source>
        <dbReference type="Proteomes" id="UP000032141"/>
    </source>
</evidence>
<name>A0A0D3B0N0_BRAOL</name>
<dbReference type="STRING" id="109376.A0A0D3B0N0"/>
<evidence type="ECO:0000313" key="2">
    <source>
        <dbReference type="EnsemblPlants" id="Bo3g007140.1"/>
    </source>
</evidence>
<organism evidence="2 3">
    <name type="scientific">Brassica oleracea var. oleracea</name>
    <dbReference type="NCBI Taxonomy" id="109376"/>
    <lineage>
        <taxon>Eukaryota</taxon>
        <taxon>Viridiplantae</taxon>
        <taxon>Streptophyta</taxon>
        <taxon>Embryophyta</taxon>
        <taxon>Tracheophyta</taxon>
        <taxon>Spermatophyta</taxon>
        <taxon>Magnoliopsida</taxon>
        <taxon>eudicotyledons</taxon>
        <taxon>Gunneridae</taxon>
        <taxon>Pentapetalae</taxon>
        <taxon>rosids</taxon>
        <taxon>malvids</taxon>
        <taxon>Brassicales</taxon>
        <taxon>Brassicaceae</taxon>
        <taxon>Brassiceae</taxon>
        <taxon>Brassica</taxon>
    </lineage>
</organism>
<dbReference type="Gramene" id="Bo3g007140.1">
    <property type="protein sequence ID" value="Bo3g007140.1"/>
    <property type="gene ID" value="Bo3g007140"/>
</dbReference>
<reference evidence="2" key="2">
    <citation type="submission" date="2015-03" db="UniProtKB">
        <authorList>
            <consortium name="EnsemblPlants"/>
        </authorList>
    </citation>
    <scope>IDENTIFICATION</scope>
</reference>
<reference evidence="2 3" key="1">
    <citation type="journal article" date="2014" name="Genome Biol.">
        <title>Transcriptome and methylome profiling reveals relics of genome dominance in the mesopolyploid Brassica oleracea.</title>
        <authorList>
            <person name="Parkin I.A."/>
            <person name="Koh C."/>
            <person name="Tang H."/>
            <person name="Robinson S.J."/>
            <person name="Kagale S."/>
            <person name="Clarke W.E."/>
            <person name="Town C.D."/>
            <person name="Nixon J."/>
            <person name="Krishnakumar V."/>
            <person name="Bidwell S.L."/>
            <person name="Denoeud F."/>
            <person name="Belcram H."/>
            <person name="Links M.G."/>
            <person name="Just J."/>
            <person name="Clarke C."/>
            <person name="Bender T."/>
            <person name="Huebert T."/>
            <person name="Mason A.S."/>
            <person name="Pires J.C."/>
            <person name="Barker G."/>
            <person name="Moore J."/>
            <person name="Walley P.G."/>
            <person name="Manoli S."/>
            <person name="Batley J."/>
            <person name="Edwards D."/>
            <person name="Nelson M.N."/>
            <person name="Wang X."/>
            <person name="Paterson A.H."/>
            <person name="King G."/>
            <person name="Bancroft I."/>
            <person name="Chalhoub B."/>
            <person name="Sharpe A.G."/>
        </authorList>
    </citation>
    <scope>NUCLEOTIDE SEQUENCE</scope>
    <source>
        <strain evidence="2 3">cv. TO1000</strain>
    </source>
</reference>
<dbReference type="EnsemblPlants" id="Bo3g007140.1">
    <property type="protein sequence ID" value="Bo3g007140.1"/>
    <property type="gene ID" value="Bo3g007140"/>
</dbReference>
<evidence type="ECO:0000256" key="1">
    <source>
        <dbReference type="SAM" id="MobiDB-lite"/>
    </source>
</evidence>
<proteinExistence type="predicted"/>
<keyword evidence="3" id="KW-1185">Reference proteome</keyword>
<dbReference type="Proteomes" id="UP000032141">
    <property type="component" value="Chromosome C3"/>
</dbReference>
<dbReference type="HOGENOM" id="CLU_1264415_0_0_1"/>
<dbReference type="AlphaFoldDB" id="A0A0D3B0N0"/>
<accession>A0A0D3B0N0</accession>
<sequence length="219" mass="24914">FLKQFLSTEISRYSLRKQGFAVGRSASETGIRGVEKLNIANDESILLCWKWFPVVLYRSDSVECTADMERVLRPSPSSHREVIVFDRRQILRHIFSSLSPSGRYDGIRRRWKRGSFLEASTDRERYLSDLIQERQKLASLSDLDIYEPGSPFRSLGPALTNGKLHFELATHCRVFTLLKVAPKASGQEGTTEGVRGSEWYAKGRESKSALEPNSKRAKT</sequence>
<dbReference type="OMA" id="FELATHC"/>